<accession>A0A1D8GJV9</accession>
<gene>
    <name evidence="3" type="ORF">Gferi_17505</name>
</gene>
<dbReference type="EMBL" id="CP017269">
    <property type="protein sequence ID" value="AOT71190.1"/>
    <property type="molecule type" value="Genomic_DNA"/>
</dbReference>
<dbReference type="GO" id="GO:1990904">
    <property type="term" value="C:ribonucleoprotein complex"/>
    <property type="evidence" value="ECO:0007669"/>
    <property type="project" value="UniProtKB-KW"/>
</dbReference>
<dbReference type="GO" id="GO:0005840">
    <property type="term" value="C:ribosome"/>
    <property type="evidence" value="ECO:0007669"/>
    <property type="project" value="UniProtKB-KW"/>
</dbReference>
<evidence type="ECO:0000313" key="3">
    <source>
        <dbReference type="EMBL" id="AOT71190.1"/>
    </source>
</evidence>
<proteinExistence type="predicted"/>
<organism evidence="3 4">
    <name type="scientific">Geosporobacter ferrireducens</name>
    <dbReference type="NCBI Taxonomy" id="1424294"/>
    <lineage>
        <taxon>Bacteria</taxon>
        <taxon>Bacillati</taxon>
        <taxon>Bacillota</taxon>
        <taxon>Clostridia</taxon>
        <taxon>Peptostreptococcales</taxon>
        <taxon>Thermotaleaceae</taxon>
        <taxon>Geosporobacter</taxon>
    </lineage>
</organism>
<dbReference type="CDD" id="cd06088">
    <property type="entry name" value="KOW_RPL14"/>
    <property type="match status" value="1"/>
</dbReference>
<keyword evidence="1 3" id="KW-0689">Ribosomal protein</keyword>
<protein>
    <submittedName>
        <fullName evidence="3">50S ribosomal protein L14</fullName>
    </submittedName>
</protein>
<sequence>MDTTLEIVVGQVVKSKAGRDKDQNFIVIDIVDEQYVLVADGDLRKLDKPKKKKIRHLAKYNIICEEVKNRLKSGEKITNLLLRRELEKLGLG</sequence>
<reference evidence="3 4" key="1">
    <citation type="submission" date="2016-09" db="EMBL/GenBank/DDBJ databases">
        <title>Genomic analysis reveals versatility of anaerobic energy metabolism of Geosporobacter ferrireducens IRF9 of phylum Firmicutes.</title>
        <authorList>
            <person name="Kim S.-J."/>
        </authorList>
    </citation>
    <scope>NUCLEOTIDE SEQUENCE [LARGE SCALE GENOMIC DNA]</scope>
    <source>
        <strain evidence="3 4">IRF9</strain>
    </source>
</reference>
<keyword evidence="4" id="KW-1185">Reference proteome</keyword>
<dbReference type="InterPro" id="IPR041985">
    <property type="entry name" value="Ribosomal_eL14_KOW"/>
</dbReference>
<name>A0A1D8GJV9_9FIRM</name>
<dbReference type="SUPFAM" id="SSF50104">
    <property type="entry name" value="Translation proteins SH3-like domain"/>
    <property type="match status" value="1"/>
</dbReference>
<dbReference type="OrthoDB" id="1683515at2"/>
<dbReference type="InterPro" id="IPR014722">
    <property type="entry name" value="Rib_uL2_dom2"/>
</dbReference>
<evidence type="ECO:0000256" key="2">
    <source>
        <dbReference type="ARBA" id="ARBA00023274"/>
    </source>
</evidence>
<dbReference type="STRING" id="1424294.Gferi_17505"/>
<evidence type="ECO:0000256" key="1">
    <source>
        <dbReference type="ARBA" id="ARBA00022980"/>
    </source>
</evidence>
<evidence type="ECO:0000313" key="4">
    <source>
        <dbReference type="Proteomes" id="UP000095743"/>
    </source>
</evidence>
<dbReference type="KEGG" id="gfe:Gferi_17505"/>
<dbReference type="Gene3D" id="2.30.30.30">
    <property type="match status" value="1"/>
</dbReference>
<dbReference type="Proteomes" id="UP000095743">
    <property type="component" value="Chromosome"/>
</dbReference>
<dbReference type="AlphaFoldDB" id="A0A1D8GJV9"/>
<keyword evidence="2" id="KW-0687">Ribonucleoprotein</keyword>
<dbReference type="RefSeq" id="WP_069978760.1">
    <property type="nucleotide sequence ID" value="NZ_CP017269.1"/>
</dbReference>
<dbReference type="InterPro" id="IPR008991">
    <property type="entry name" value="Translation_prot_SH3-like_sf"/>
</dbReference>